<evidence type="ECO:0000313" key="2">
    <source>
        <dbReference type="Proteomes" id="UP001153069"/>
    </source>
</evidence>
<sequence length="433" mass="47526">MSDPPKKYIKINGIMKLNPVWKKWKEDQAKASGGAAAPVAATSVANPSQALPVVTNMEDHEAISAASAAAGGPEIALSESTNATIEMMQEPEIAGEAGMTPDTMVDELGAVLNKYEVPMGLMNKLMMLSEYDVLEFMIDDSGSMTLASDTVDPLTGKTSTRWAECHRRLKEMIEIIAYVPFQQIGILFLNRQTTLGLTRNGRDPKTFLADAFNQIDNVFKTGPSGSTPAFEKIQTSLAMGQGKQIARYFFGDGIPNGGQKAQKKIVEVLNARANPQGNPMTFLSCTNEDAAVEWMKDAEEIVPYCSESDDFKDESAEVMKDQGAAFPFSYGFYLICALVGASNPDDLDCMDESVPFTRPALGNLLGIEQDEQSYKHYFDRFLEAQSKRPIEGPSDQLKKSVDWKPLYQDFMQAPTASMIPFVQDFKKKIAAAH</sequence>
<proteinExistence type="predicted"/>
<dbReference type="EMBL" id="CAICTM010000330">
    <property type="protein sequence ID" value="CAB9508052.1"/>
    <property type="molecule type" value="Genomic_DNA"/>
</dbReference>
<comment type="caution">
    <text evidence="1">The sequence shown here is derived from an EMBL/GenBank/DDBJ whole genome shotgun (WGS) entry which is preliminary data.</text>
</comment>
<dbReference type="Proteomes" id="UP001153069">
    <property type="component" value="Unassembled WGS sequence"/>
</dbReference>
<accession>A0A9N8DS58</accession>
<name>A0A9N8DS58_9STRA</name>
<gene>
    <name evidence="1" type="ORF">SEMRO_331_G119160.1</name>
</gene>
<dbReference type="InterPro" id="IPR036465">
    <property type="entry name" value="vWFA_dom_sf"/>
</dbReference>
<protein>
    <recommendedName>
        <fullName evidence="3">VWFA domain-containing protein</fullName>
    </recommendedName>
</protein>
<dbReference type="OrthoDB" id="36719at2759"/>
<organism evidence="1 2">
    <name type="scientific">Seminavis robusta</name>
    <dbReference type="NCBI Taxonomy" id="568900"/>
    <lineage>
        <taxon>Eukaryota</taxon>
        <taxon>Sar</taxon>
        <taxon>Stramenopiles</taxon>
        <taxon>Ochrophyta</taxon>
        <taxon>Bacillariophyta</taxon>
        <taxon>Bacillariophyceae</taxon>
        <taxon>Bacillariophycidae</taxon>
        <taxon>Naviculales</taxon>
        <taxon>Naviculaceae</taxon>
        <taxon>Seminavis</taxon>
    </lineage>
</organism>
<keyword evidence="2" id="KW-1185">Reference proteome</keyword>
<dbReference type="AlphaFoldDB" id="A0A9N8DS58"/>
<dbReference type="SUPFAM" id="SSF53300">
    <property type="entry name" value="vWA-like"/>
    <property type="match status" value="1"/>
</dbReference>
<reference evidence="1" key="1">
    <citation type="submission" date="2020-06" db="EMBL/GenBank/DDBJ databases">
        <authorList>
            <consortium name="Plant Systems Biology data submission"/>
        </authorList>
    </citation>
    <scope>NUCLEOTIDE SEQUENCE</scope>
    <source>
        <strain evidence="1">D6</strain>
    </source>
</reference>
<evidence type="ECO:0000313" key="1">
    <source>
        <dbReference type="EMBL" id="CAB9508052.1"/>
    </source>
</evidence>
<evidence type="ECO:0008006" key="3">
    <source>
        <dbReference type="Google" id="ProtNLM"/>
    </source>
</evidence>